<dbReference type="Gene3D" id="3.40.50.300">
    <property type="entry name" value="P-loop containing nucleotide triphosphate hydrolases"/>
    <property type="match status" value="1"/>
</dbReference>
<dbReference type="Proteomes" id="UP001165369">
    <property type="component" value="Unassembled WGS sequence"/>
</dbReference>
<gene>
    <name evidence="1" type="ORF">M8009_18340</name>
</gene>
<keyword evidence="2" id="KW-1185">Reference proteome</keyword>
<name>A0ABT0T629_9GAMM</name>
<dbReference type="RefSeq" id="WP_250063847.1">
    <property type="nucleotide sequence ID" value="NZ_JAMJPK010000011.1"/>
</dbReference>
<comment type="caution">
    <text evidence="1">The sequence shown here is derived from an EMBL/GenBank/DDBJ whole genome shotgun (WGS) entry which is preliminary data.</text>
</comment>
<reference evidence="1" key="1">
    <citation type="submission" date="2022-05" db="EMBL/GenBank/DDBJ databases">
        <title>Halomonas geminus sp. nov. and Halomonas llamarensis sp. nov. isolated from high-altitude salars of the Atacama Desert.</title>
        <authorList>
            <person name="Hintersatz C."/>
            <person name="Rojas L.A."/>
            <person name="Wei T.-S."/>
            <person name="Kutschke S."/>
            <person name="Lehmann F."/>
            <person name="Jain R."/>
            <person name="Pollmann K."/>
        </authorList>
    </citation>
    <scope>NUCLEOTIDE SEQUENCE</scope>
    <source>
        <strain evidence="1">ATCH28</strain>
    </source>
</reference>
<dbReference type="EMBL" id="JAMJPK010000011">
    <property type="protein sequence ID" value="MCL7942242.1"/>
    <property type="molecule type" value="Genomic_DNA"/>
</dbReference>
<dbReference type="InterPro" id="IPR027417">
    <property type="entry name" value="P-loop_NTPase"/>
</dbReference>
<evidence type="ECO:0000313" key="1">
    <source>
        <dbReference type="EMBL" id="MCL7942242.1"/>
    </source>
</evidence>
<dbReference type="GO" id="GO:0004386">
    <property type="term" value="F:helicase activity"/>
    <property type="evidence" value="ECO:0007669"/>
    <property type="project" value="UniProtKB-KW"/>
</dbReference>
<evidence type="ECO:0000313" key="2">
    <source>
        <dbReference type="Proteomes" id="UP001165369"/>
    </source>
</evidence>
<proteinExistence type="predicted"/>
<keyword evidence="1" id="KW-0347">Helicase</keyword>
<protein>
    <submittedName>
        <fullName evidence="1">DEAD/DEAH box helicase family protein</fullName>
    </submittedName>
</protein>
<dbReference type="SUPFAM" id="SSF52540">
    <property type="entry name" value="P-loop containing nucleoside triphosphate hydrolases"/>
    <property type="match status" value="1"/>
</dbReference>
<keyword evidence="1" id="KW-0067">ATP-binding</keyword>
<keyword evidence="1" id="KW-0378">Hydrolase</keyword>
<accession>A0ABT0T629</accession>
<keyword evidence="1" id="KW-0547">Nucleotide-binding</keyword>
<sequence>MKQFKVVSALMGSGKTREFINWAKHEERVLLAVPKINLAESVAKRMRTEGINPTVIHSNQSEESRTADRLSDALAGGEGHIVTTQASLLNVSPSLLKGWKVVVDEVPSLNKYQRTKIVPFSAFHALFDEFVKVDEDTDVCGYQGFITQDEMREQFFKYQGTEETSCEVMFRGMSSSTARVSVERRPKGFIIKSVDYHDWRPIVESAEEFTVMGAAVHCWLFYWHLVLHGFEPVMNEELQPSFKGYKIPPVLVPMVDTPNLSKTIMTTLPDGTVSENNKFTRECFGQDVADNAVSVMDGGKKTIVQTHKWMMPAFKGKKNLELIDFDSRGTNDHNEVTQSINIIHGNPEPIEKQMILEMFELMGFEEDHIDHCLGCIRHERFLDPLAQAILRTNQREVDNQTQQVKVAVPTLNDATALEEMLEGAVIDKSQMLKPYKKAPSKEAMAKDELIKAVCKRWSEMQESRKPNGKKWTQKDLMAEFGIKCPKTLRGYLKAA</sequence>
<organism evidence="1 2">
    <name type="scientific">Halomonas gemina</name>
    <dbReference type="NCBI Taxonomy" id="2945105"/>
    <lineage>
        <taxon>Bacteria</taxon>
        <taxon>Pseudomonadati</taxon>
        <taxon>Pseudomonadota</taxon>
        <taxon>Gammaproteobacteria</taxon>
        <taxon>Oceanospirillales</taxon>
        <taxon>Halomonadaceae</taxon>
        <taxon>Halomonas</taxon>
    </lineage>
</organism>